<keyword evidence="2 8" id="KW-0813">Transport</keyword>
<gene>
    <name evidence="13" type="ORF">SAMN05216354_0267</name>
</gene>
<evidence type="ECO:0000259" key="12">
    <source>
        <dbReference type="Pfam" id="PF07715"/>
    </source>
</evidence>
<dbReference type="InterPro" id="IPR023996">
    <property type="entry name" value="TonB-dep_OMP_SusC/RagA"/>
</dbReference>
<dbReference type="InterPro" id="IPR037066">
    <property type="entry name" value="Plug_dom_sf"/>
</dbReference>
<dbReference type="RefSeq" id="WP_103914920.1">
    <property type="nucleotide sequence ID" value="NZ_FNUV01000001.1"/>
</dbReference>
<dbReference type="NCBIfam" id="TIGR04057">
    <property type="entry name" value="SusC_RagA_signa"/>
    <property type="match status" value="1"/>
</dbReference>
<dbReference type="PROSITE" id="PS52016">
    <property type="entry name" value="TONB_DEPENDENT_REC_3"/>
    <property type="match status" value="1"/>
</dbReference>
<evidence type="ECO:0000256" key="3">
    <source>
        <dbReference type="ARBA" id="ARBA00022452"/>
    </source>
</evidence>
<feature type="chain" id="PRO_5009283311" evidence="10">
    <location>
        <begin position="22"/>
        <end position="1063"/>
    </location>
</feature>
<dbReference type="Pfam" id="PF13715">
    <property type="entry name" value="CarbopepD_reg_2"/>
    <property type="match status" value="1"/>
</dbReference>
<comment type="subcellular location">
    <subcellularLocation>
        <location evidence="1 8">Cell outer membrane</location>
        <topology evidence="1 8">Multi-pass membrane protein</topology>
    </subcellularLocation>
</comment>
<dbReference type="Gene3D" id="2.170.130.10">
    <property type="entry name" value="TonB-dependent receptor, plug domain"/>
    <property type="match status" value="1"/>
</dbReference>
<keyword evidence="10" id="KW-0732">Signal</keyword>
<evidence type="ECO:0000256" key="9">
    <source>
        <dbReference type="RuleBase" id="RU003357"/>
    </source>
</evidence>
<evidence type="ECO:0000256" key="7">
    <source>
        <dbReference type="ARBA" id="ARBA00023237"/>
    </source>
</evidence>
<dbReference type="InterPro" id="IPR012910">
    <property type="entry name" value="Plug_dom"/>
</dbReference>
<organism evidence="13 14">
    <name type="scientific">Xylanibacter ruminicola</name>
    <name type="common">Prevotella ruminicola</name>
    <dbReference type="NCBI Taxonomy" id="839"/>
    <lineage>
        <taxon>Bacteria</taxon>
        <taxon>Pseudomonadati</taxon>
        <taxon>Bacteroidota</taxon>
        <taxon>Bacteroidia</taxon>
        <taxon>Bacteroidales</taxon>
        <taxon>Prevotellaceae</taxon>
        <taxon>Xylanibacter</taxon>
    </lineage>
</organism>
<evidence type="ECO:0000256" key="6">
    <source>
        <dbReference type="ARBA" id="ARBA00023136"/>
    </source>
</evidence>
<evidence type="ECO:0000256" key="10">
    <source>
        <dbReference type="SAM" id="SignalP"/>
    </source>
</evidence>
<dbReference type="InterPro" id="IPR039426">
    <property type="entry name" value="TonB-dep_rcpt-like"/>
</dbReference>
<dbReference type="Pfam" id="PF00593">
    <property type="entry name" value="TonB_dep_Rec_b-barrel"/>
    <property type="match status" value="1"/>
</dbReference>
<dbReference type="Proteomes" id="UP000236735">
    <property type="component" value="Unassembled WGS sequence"/>
</dbReference>
<keyword evidence="4 8" id="KW-0812">Transmembrane</keyword>
<dbReference type="EMBL" id="FNUV01000001">
    <property type="protein sequence ID" value="SEF40560.1"/>
    <property type="molecule type" value="Genomic_DNA"/>
</dbReference>
<keyword evidence="3 8" id="KW-1134">Transmembrane beta strand</keyword>
<evidence type="ECO:0000313" key="13">
    <source>
        <dbReference type="EMBL" id="SEF40560.1"/>
    </source>
</evidence>
<comment type="similarity">
    <text evidence="8 9">Belongs to the TonB-dependent receptor family.</text>
</comment>
<evidence type="ECO:0000259" key="11">
    <source>
        <dbReference type="Pfam" id="PF00593"/>
    </source>
</evidence>
<keyword evidence="7 8" id="KW-0998">Cell outer membrane</keyword>
<name>A0A1H5RQK6_XYLRU</name>
<dbReference type="InterPro" id="IPR036942">
    <property type="entry name" value="Beta-barrel_TonB_sf"/>
</dbReference>
<proteinExistence type="inferred from homology"/>
<keyword evidence="5 9" id="KW-0798">TonB box</keyword>
<dbReference type="SUPFAM" id="SSF56935">
    <property type="entry name" value="Porins"/>
    <property type="match status" value="1"/>
</dbReference>
<reference evidence="13 14" key="1">
    <citation type="submission" date="2016-10" db="EMBL/GenBank/DDBJ databases">
        <authorList>
            <person name="de Groot N.N."/>
        </authorList>
    </citation>
    <scope>NUCLEOTIDE SEQUENCE [LARGE SCALE GENOMIC DNA]</scope>
    <source>
        <strain evidence="13 14">AR32</strain>
    </source>
</reference>
<dbReference type="Pfam" id="PF07715">
    <property type="entry name" value="Plug"/>
    <property type="match status" value="1"/>
</dbReference>
<keyword evidence="6 8" id="KW-0472">Membrane</keyword>
<evidence type="ECO:0000256" key="1">
    <source>
        <dbReference type="ARBA" id="ARBA00004571"/>
    </source>
</evidence>
<evidence type="ECO:0000313" key="14">
    <source>
        <dbReference type="Proteomes" id="UP000236735"/>
    </source>
</evidence>
<accession>A0A1H5RQK6</accession>
<evidence type="ECO:0000256" key="8">
    <source>
        <dbReference type="PROSITE-ProRule" id="PRU01360"/>
    </source>
</evidence>
<dbReference type="InterPro" id="IPR008969">
    <property type="entry name" value="CarboxyPept-like_regulatory"/>
</dbReference>
<dbReference type="InterPro" id="IPR023997">
    <property type="entry name" value="TonB-dep_OMP_SusC/RagA_CS"/>
</dbReference>
<dbReference type="Gene3D" id="2.40.170.20">
    <property type="entry name" value="TonB-dependent receptor, beta-barrel domain"/>
    <property type="match status" value="1"/>
</dbReference>
<evidence type="ECO:0000256" key="2">
    <source>
        <dbReference type="ARBA" id="ARBA00022448"/>
    </source>
</evidence>
<feature type="domain" description="TonB-dependent receptor-like beta-barrel" evidence="11">
    <location>
        <begin position="430"/>
        <end position="1022"/>
    </location>
</feature>
<dbReference type="Gene3D" id="2.60.40.1120">
    <property type="entry name" value="Carboxypeptidase-like, regulatory domain"/>
    <property type="match status" value="1"/>
</dbReference>
<evidence type="ECO:0000256" key="4">
    <source>
        <dbReference type="ARBA" id="ARBA00022692"/>
    </source>
</evidence>
<dbReference type="InterPro" id="IPR000531">
    <property type="entry name" value="Beta-barrel_TonB"/>
</dbReference>
<sequence length="1063" mass="117863">MKKSRFMMMLLALMVSVAMHAQGILGTVTDDLGEPVIGASVVEKGNPQNGSITDMDGHFTLKVNEGTPIIISYIGFTTLEVNAKNNMRITLKEDAQTLQDVVVIGYGVQKKSVVTASIAKVSAEDLEGKTRLRADDALKGLAAGVNVTSSSGQPGSQSMIRVRGTGTINDTNPLYIIDGMPADQYGLESVNPNDIESIEVLKDAASGAIYGARAANGVILVTTKKGKIGKTQINYNFSYGWQSAWKHRDVTSATDYAILQNEKYVNGGQAPLYADPYNLTDANGQKITGFGTDWQELLFNDNAPVVQHDVSVSGATEKVNYYLSMGYYTQDGIVGGNYGRSNYDRLTLRSNNQFNIFDDSKERSFLNKLDISANLSYMRTHSTGIDTNSTWGSPLGSALYLAPTLPVTLKGDVAQEMIDRYSAYDLYRDAQGNPYTIPNFVGSYQEQNNPIAMMQGNPSKGWSHKFMPKFSIDLQLWDNLKYHFTWSAEQSFWGSDGATISKYYLSGNNNADHTSASSEKANSTQWQVENTLTYDKEFGKHSIGVVLGQSALKYKGSYVGASHWNLINVNKPYVDYTTGGSIETTTDADGNITGVKSLVNGWAGPYVEHHLASLFARLSYNYDEKYMFQGTIRRDGSSRFGSNNKYGVFPSFSIGWNIMNEDFMKNTSDWLTNLKFRASWGKNGNENIGDFRYTVLTTTGGTSNYFFGRQGVMNYGSKANGLANENLKWEESEQTDLGLDFGFWNNKLTFTIDYYIKKTNGMLMTMPIPSYVGETKPIGNVGDMENSGIEFELGYKWNISDAHFSVKGNASYLKNKLKNLGNDTGFLNYGISQFSDGGTRAENGQPFPYFYGYKTAGVLQNQAEADAYNAKNHATSNPGDLIFVDVNGDGHITSDDRTKIGKPTPDWTFGLNFNADWKGFDFNLFFQGVSGADIFDATWRQDIASGNYPTWVLQRWTGEGTSNKIPMLKLGDSKNWVVSDIYVQDGSYLRLKNISLGYTLPRNLTNRVNIERFRVYVRAENLFTWTKYWGFDPEIGTSSTSMGVDYGVYPQARIFTVGFNLSL</sequence>
<dbReference type="NCBIfam" id="TIGR04056">
    <property type="entry name" value="OMP_RagA_SusC"/>
    <property type="match status" value="1"/>
</dbReference>
<dbReference type="AlphaFoldDB" id="A0A1H5RQK6"/>
<protein>
    <submittedName>
        <fullName evidence="13">TonB-linked outer membrane protein, SusC/RagA family</fullName>
    </submittedName>
</protein>
<dbReference type="SUPFAM" id="SSF49464">
    <property type="entry name" value="Carboxypeptidase regulatory domain-like"/>
    <property type="match status" value="1"/>
</dbReference>
<evidence type="ECO:0000256" key="5">
    <source>
        <dbReference type="ARBA" id="ARBA00023077"/>
    </source>
</evidence>
<feature type="signal peptide" evidence="10">
    <location>
        <begin position="1"/>
        <end position="21"/>
    </location>
</feature>
<feature type="domain" description="TonB-dependent receptor plug" evidence="12">
    <location>
        <begin position="113"/>
        <end position="218"/>
    </location>
</feature>
<dbReference type="GO" id="GO:0009279">
    <property type="term" value="C:cell outer membrane"/>
    <property type="evidence" value="ECO:0007669"/>
    <property type="project" value="UniProtKB-SubCell"/>
</dbReference>